<feature type="domain" description="Rv2993c-like N-terminal" evidence="3">
    <location>
        <begin position="2"/>
        <end position="47"/>
    </location>
</feature>
<dbReference type="STRING" id="1547922.ISF6_0151"/>
<dbReference type="InterPro" id="IPR018833">
    <property type="entry name" value="Rv2993c-like_N"/>
</dbReference>
<proteinExistence type="predicted"/>
<dbReference type="SUPFAM" id="SSF56529">
    <property type="entry name" value="FAH"/>
    <property type="match status" value="1"/>
</dbReference>
<dbReference type="Pfam" id="PF10370">
    <property type="entry name" value="Rv2993c-like_N"/>
    <property type="match status" value="1"/>
</dbReference>
<keyword evidence="1" id="KW-0479">Metal-binding</keyword>
<dbReference type="AlphaFoldDB" id="A0A0K8NUT6"/>
<protein>
    <submittedName>
        <fullName evidence="4">Fumarylacetoacetate hydrolase family protein</fullName>
    </submittedName>
</protein>
<evidence type="ECO:0000313" key="4">
    <source>
        <dbReference type="EMBL" id="GAP33705.1"/>
    </source>
</evidence>
<feature type="domain" description="Fumarylacetoacetase-like C-terminal" evidence="2">
    <location>
        <begin position="55"/>
        <end position="248"/>
    </location>
</feature>
<dbReference type="Proteomes" id="UP000037660">
    <property type="component" value="Unassembled WGS sequence"/>
</dbReference>
<evidence type="ECO:0000313" key="5">
    <source>
        <dbReference type="Proteomes" id="UP000037660"/>
    </source>
</evidence>
<evidence type="ECO:0000259" key="3">
    <source>
        <dbReference type="Pfam" id="PF10370"/>
    </source>
</evidence>
<organism evidence="4 5">
    <name type="scientific">Piscinibacter sakaiensis</name>
    <name type="common">Ideonella sakaiensis</name>
    <dbReference type="NCBI Taxonomy" id="1547922"/>
    <lineage>
        <taxon>Bacteria</taxon>
        <taxon>Pseudomonadati</taxon>
        <taxon>Pseudomonadota</taxon>
        <taxon>Betaproteobacteria</taxon>
        <taxon>Burkholderiales</taxon>
        <taxon>Sphaerotilaceae</taxon>
        <taxon>Piscinibacter</taxon>
    </lineage>
</organism>
<dbReference type="GO" id="GO:0046872">
    <property type="term" value="F:metal ion binding"/>
    <property type="evidence" value="ECO:0007669"/>
    <property type="project" value="UniProtKB-KW"/>
</dbReference>
<dbReference type="EMBL" id="BBYR01000001">
    <property type="protein sequence ID" value="GAP33705.1"/>
    <property type="molecule type" value="Genomic_DNA"/>
</dbReference>
<evidence type="ECO:0000256" key="1">
    <source>
        <dbReference type="ARBA" id="ARBA00022723"/>
    </source>
</evidence>
<keyword evidence="5" id="KW-1185">Reference proteome</keyword>
<gene>
    <name evidence="4" type="ORF">ISF6_0151</name>
</gene>
<dbReference type="PANTHER" id="PTHR11820:SF7">
    <property type="entry name" value="ACYLPYRUVASE FAHD1, MITOCHONDRIAL"/>
    <property type="match status" value="1"/>
</dbReference>
<comment type="caution">
    <text evidence="4">The sequence shown here is derived from an EMBL/GenBank/DDBJ whole genome shotgun (WGS) entry which is preliminary data.</text>
</comment>
<name>A0A0K8NUT6_PISS1</name>
<dbReference type="InterPro" id="IPR011234">
    <property type="entry name" value="Fumarylacetoacetase-like_C"/>
</dbReference>
<sequence length="251" mass="27114">MRFEHGGRSGFGRLDGDAVQVFRGDMFAAPEPTGERLPRTELRPLPPCRPGQILGLWNNFHAAAQKNGWNVPAEPLYFLKSPSSLAADGAPIPVPRAHDGRVFYEGELAVVIGRLARGVSVAEGPAHIFGYTCANDVSAVELLQRDPSFPQWTRAKSFDGFCPLGPVIVPDVDLARAHVRTRVGGRERQNYPLADMIFPPAELVARLSQDITLHPGDVILCGTSLGALPMKAGSEVEVEIDGIGTLRNVYG</sequence>
<evidence type="ECO:0000259" key="2">
    <source>
        <dbReference type="Pfam" id="PF01557"/>
    </source>
</evidence>
<dbReference type="Pfam" id="PF01557">
    <property type="entry name" value="FAA_hydrolase"/>
    <property type="match status" value="1"/>
</dbReference>
<reference evidence="4 5" key="2">
    <citation type="journal article" date="2016" name="Science">
        <title>A bacterium that degrades and assimilates poly(ethylene terephthalate).</title>
        <authorList>
            <person name="Yoshida S."/>
            <person name="Hiraga K."/>
            <person name="Takehana T."/>
            <person name="Taniguchi I."/>
            <person name="Yamaji H."/>
            <person name="Maeda Y."/>
            <person name="Toyohara K."/>
            <person name="Miyamoto K."/>
            <person name="Kimura Y."/>
            <person name="Oda K."/>
        </authorList>
    </citation>
    <scope>NUCLEOTIDE SEQUENCE [LARGE SCALE GENOMIC DNA]</scope>
    <source>
        <strain evidence="5">NBRC 110686 / TISTR 2288 / 201-F6</strain>
    </source>
</reference>
<reference evidence="5" key="1">
    <citation type="submission" date="2015-07" db="EMBL/GenBank/DDBJ databases">
        <title>Discovery of a poly(ethylene terephthalate assimilation.</title>
        <authorList>
            <person name="Yoshida S."/>
            <person name="Hiraga K."/>
            <person name="Takehana T."/>
            <person name="Taniguchi I."/>
            <person name="Yamaji H."/>
            <person name="Maeda Y."/>
            <person name="Toyohara K."/>
            <person name="Miyamoto K."/>
            <person name="Kimura Y."/>
            <person name="Oda K."/>
        </authorList>
    </citation>
    <scope>NUCLEOTIDE SEQUENCE [LARGE SCALE GENOMIC DNA]</scope>
    <source>
        <strain evidence="5">NBRC 110686 / TISTR 2288 / 201-F6</strain>
    </source>
</reference>
<keyword evidence="4" id="KW-0378">Hydrolase</keyword>
<dbReference type="InterPro" id="IPR036663">
    <property type="entry name" value="Fumarylacetoacetase_C_sf"/>
</dbReference>
<dbReference type="GO" id="GO:0018773">
    <property type="term" value="F:acetylpyruvate hydrolase activity"/>
    <property type="evidence" value="ECO:0007669"/>
    <property type="project" value="TreeGrafter"/>
</dbReference>
<dbReference type="Gene3D" id="3.90.850.10">
    <property type="entry name" value="Fumarylacetoacetase-like, C-terminal domain"/>
    <property type="match status" value="1"/>
</dbReference>
<dbReference type="PANTHER" id="PTHR11820">
    <property type="entry name" value="ACYLPYRUVASE"/>
    <property type="match status" value="1"/>
</dbReference>
<accession>A0A0K8NUT6</accession>